<sequence length="171" mass="19059">MGFMDNFTSDSPVTVKQPEYYAMVKEAAKAELITNAVNAEVPGYYIQAMITGKKPDFLNTLDAEEEETGFRTEYEQITGAVVSIFEAWEKENGVESAAAGLHRLIDDLSKNRIEELRVIRENREAENARLSKLLIPPLCGGESRAEETESEETQHDADGSSTEDKRTEPPV</sequence>
<evidence type="ECO:0000256" key="1">
    <source>
        <dbReference type="SAM" id="MobiDB-lite"/>
    </source>
</evidence>
<dbReference type="EMBL" id="RCYR01000016">
    <property type="protein sequence ID" value="RYS79193.1"/>
    <property type="molecule type" value="Genomic_DNA"/>
</dbReference>
<reference evidence="2 3" key="1">
    <citation type="journal article" date="2019" name="Science, e1252229">
        <title>Invertible promoters mediate bacterial phase variation, antibiotic resistance, and host adaptation in the gut.</title>
        <authorList>
            <person name="Jiang X."/>
            <person name="Hall A.B."/>
            <person name="Arthur T.D."/>
            <person name="Plichta D.R."/>
            <person name="Covington C.T."/>
            <person name="Poyet M."/>
            <person name="Crothers J."/>
            <person name="Moses P.L."/>
            <person name="Tolonen A.C."/>
            <person name="Vlamakis H."/>
            <person name="Alm E.J."/>
            <person name="Xavier R.J."/>
        </authorList>
    </citation>
    <scope>NUCLEOTIDE SEQUENCE [LARGE SCALE GENOMIC DNA]</scope>
    <source>
        <strain evidence="3">aa_0143</strain>
    </source>
</reference>
<comment type="caution">
    <text evidence="2">The sequence shown here is derived from an EMBL/GenBank/DDBJ whole genome shotgun (WGS) entry which is preliminary data.</text>
</comment>
<feature type="region of interest" description="Disordered" evidence="1">
    <location>
        <begin position="136"/>
        <end position="171"/>
    </location>
</feature>
<organism evidence="2 3">
    <name type="scientific">[Ruminococcus] torques</name>
    <dbReference type="NCBI Taxonomy" id="33039"/>
    <lineage>
        <taxon>Bacteria</taxon>
        <taxon>Bacillati</taxon>
        <taxon>Bacillota</taxon>
        <taxon>Clostridia</taxon>
        <taxon>Lachnospirales</taxon>
        <taxon>Lachnospiraceae</taxon>
        <taxon>Mediterraneibacter</taxon>
    </lineage>
</organism>
<name>A0A4Q5C5E0_9FIRM</name>
<evidence type="ECO:0000313" key="2">
    <source>
        <dbReference type="EMBL" id="RYS79193.1"/>
    </source>
</evidence>
<protein>
    <submittedName>
        <fullName evidence="2">Uncharacterized protein</fullName>
    </submittedName>
</protein>
<gene>
    <name evidence="2" type="ORF">EAI93_08915</name>
</gene>
<dbReference type="AlphaFoldDB" id="A0A4Q5C5E0"/>
<accession>A0A4Q5C5E0</accession>
<feature type="compositionally biased region" description="Basic and acidic residues" evidence="1">
    <location>
        <begin position="143"/>
        <end position="171"/>
    </location>
</feature>
<dbReference type="RefSeq" id="WP_129794942.1">
    <property type="nucleotide sequence ID" value="NZ_RCYR01000016.1"/>
</dbReference>
<dbReference type="Proteomes" id="UP000292665">
    <property type="component" value="Unassembled WGS sequence"/>
</dbReference>
<evidence type="ECO:0000313" key="3">
    <source>
        <dbReference type="Proteomes" id="UP000292665"/>
    </source>
</evidence>
<proteinExistence type="predicted"/>